<dbReference type="EMBL" id="JBFMKM010000009">
    <property type="protein sequence ID" value="KAL1304067.1"/>
    <property type="molecule type" value="Genomic_DNA"/>
</dbReference>
<accession>A0ABR3PD35</accession>
<evidence type="ECO:0000313" key="2">
    <source>
        <dbReference type="EMBL" id="KAL1304067.1"/>
    </source>
</evidence>
<keyword evidence="3" id="KW-1185">Reference proteome</keyword>
<dbReference type="RefSeq" id="XP_069200342.1">
    <property type="nucleotide sequence ID" value="XM_069344878.1"/>
</dbReference>
<evidence type="ECO:0000256" key="1">
    <source>
        <dbReference type="SAM" id="MobiDB-lite"/>
    </source>
</evidence>
<feature type="compositionally biased region" description="Polar residues" evidence="1">
    <location>
        <begin position="82"/>
        <end position="101"/>
    </location>
</feature>
<feature type="region of interest" description="Disordered" evidence="1">
    <location>
        <begin position="1"/>
        <end position="232"/>
    </location>
</feature>
<reference evidence="2 3" key="1">
    <citation type="submission" date="2024-07" db="EMBL/GenBank/DDBJ databases">
        <title>Draft sequence of the Neodothiora populina.</title>
        <authorList>
            <person name="Drown D.D."/>
            <person name="Schuette U.S."/>
            <person name="Buechlein A.B."/>
            <person name="Rusch D.R."/>
            <person name="Winton L.W."/>
            <person name="Adams G.A."/>
        </authorList>
    </citation>
    <scope>NUCLEOTIDE SEQUENCE [LARGE SCALE GENOMIC DNA]</scope>
    <source>
        <strain evidence="2 3">CPC 39397</strain>
    </source>
</reference>
<dbReference type="PANTHER" id="PTHR38703:SF1">
    <property type="entry name" value="ALLERGEN"/>
    <property type="match status" value="1"/>
</dbReference>
<feature type="compositionally biased region" description="Basic and acidic residues" evidence="1">
    <location>
        <begin position="187"/>
        <end position="202"/>
    </location>
</feature>
<feature type="compositionally biased region" description="Polar residues" evidence="1">
    <location>
        <begin position="469"/>
        <end position="484"/>
    </location>
</feature>
<name>A0ABR3PD35_9PEZI</name>
<comment type="caution">
    <text evidence="2">The sequence shown here is derived from an EMBL/GenBank/DDBJ whole genome shotgun (WGS) entry which is preliminary data.</text>
</comment>
<protein>
    <submittedName>
        <fullName evidence="2">Uncharacterized protein</fullName>
    </submittedName>
</protein>
<feature type="compositionally biased region" description="Basic residues" evidence="1">
    <location>
        <begin position="1"/>
        <end position="10"/>
    </location>
</feature>
<proteinExistence type="predicted"/>
<evidence type="ECO:0000313" key="3">
    <source>
        <dbReference type="Proteomes" id="UP001562354"/>
    </source>
</evidence>
<dbReference type="Proteomes" id="UP001562354">
    <property type="component" value="Unassembled WGS sequence"/>
</dbReference>
<feature type="region of interest" description="Disordered" evidence="1">
    <location>
        <begin position="424"/>
        <end position="498"/>
    </location>
</feature>
<dbReference type="GeneID" id="95974205"/>
<organism evidence="2 3">
    <name type="scientific">Neodothiora populina</name>
    <dbReference type="NCBI Taxonomy" id="2781224"/>
    <lineage>
        <taxon>Eukaryota</taxon>
        <taxon>Fungi</taxon>
        <taxon>Dikarya</taxon>
        <taxon>Ascomycota</taxon>
        <taxon>Pezizomycotina</taxon>
        <taxon>Dothideomycetes</taxon>
        <taxon>Dothideomycetidae</taxon>
        <taxon>Dothideales</taxon>
        <taxon>Dothioraceae</taxon>
        <taxon>Neodothiora</taxon>
    </lineage>
</organism>
<gene>
    <name evidence="2" type="ORF">AAFC00_000502</name>
</gene>
<feature type="compositionally biased region" description="Low complexity" evidence="1">
    <location>
        <begin position="62"/>
        <end position="72"/>
    </location>
</feature>
<sequence length="498" mass="54657">MPFREKLKKALHLDHDESPPASPDSKRQSTYTVQSNRHEDSRHNSSPRSGHRPLSDSRHDNSSSPTSSNSHNALGIDRGNPANPSGSLSDADQRNTATTNGKAVRRSEDVVGSSRLPGSGREGRYSEDVADWNITQGHRNDHSSAVPAPLQLNKDGDRHAQRTSAARSGAPARERLVDNVPKSVVPDGRRESISRKAVKDPKLATANGHHLEHKTSSPDLKATGSLGSVPISAETPRRNMEAPVGSTDRRFIVEDAAEPPSLEGVVDLSNTMDTNVEEKWAPAVTHNTINREVHHIREEVVTREIHYHDVYHRILPIIDIEVLPARHFVPDGKGGKIEITEDEIPGRTGPYHRTWAIVENVSKTEPIRGPIRFSARKFHGDEGQYKEYMSAAGVPTTETTWIHPPVLEQYSEFTGQTEPFYFGSEDPRDDGLRIYAPTGPITGSSRLHAEQMRATMGPSSEDTGRLSLHDTSSGPSPLQKTSRAGISDTIDGRSTQTA</sequence>
<dbReference type="PANTHER" id="PTHR38703">
    <property type="entry name" value="CHROMOSOME 8, WHOLE GENOME SHOTGUN SEQUENCE"/>
    <property type="match status" value="1"/>
</dbReference>